<dbReference type="GO" id="GO:0005634">
    <property type="term" value="C:nucleus"/>
    <property type="evidence" value="ECO:0007669"/>
    <property type="project" value="UniProtKB-SubCell"/>
</dbReference>
<dbReference type="InterPro" id="IPR036864">
    <property type="entry name" value="Zn2-C6_fun-type_DNA-bd_sf"/>
</dbReference>
<dbReference type="Gene3D" id="4.10.240.10">
    <property type="entry name" value="Zn(2)-C6 fungal-type DNA-binding domain"/>
    <property type="match status" value="1"/>
</dbReference>
<dbReference type="CDD" id="cd12148">
    <property type="entry name" value="fungal_TF_MHR"/>
    <property type="match status" value="1"/>
</dbReference>
<dbReference type="PROSITE" id="PS00463">
    <property type="entry name" value="ZN2_CY6_FUNGAL_1"/>
    <property type="match status" value="1"/>
</dbReference>
<organism evidence="10 11">
    <name type="scientific">Cyphellophora europaea (strain CBS 101466)</name>
    <name type="common">Phialophora europaea</name>
    <dbReference type="NCBI Taxonomy" id="1220924"/>
    <lineage>
        <taxon>Eukaryota</taxon>
        <taxon>Fungi</taxon>
        <taxon>Dikarya</taxon>
        <taxon>Ascomycota</taxon>
        <taxon>Pezizomycotina</taxon>
        <taxon>Eurotiomycetes</taxon>
        <taxon>Chaetothyriomycetidae</taxon>
        <taxon>Chaetothyriales</taxon>
        <taxon>Cyphellophoraceae</taxon>
        <taxon>Cyphellophora</taxon>
    </lineage>
</organism>
<dbReference type="PROSITE" id="PS50048">
    <property type="entry name" value="ZN2_CY6_FUNGAL_2"/>
    <property type="match status" value="1"/>
</dbReference>
<dbReference type="OrthoDB" id="4161332at2759"/>
<proteinExistence type="predicted"/>
<dbReference type="RefSeq" id="XP_008714149.1">
    <property type="nucleotide sequence ID" value="XM_008715927.1"/>
</dbReference>
<reference evidence="10 11" key="1">
    <citation type="submission" date="2013-03" db="EMBL/GenBank/DDBJ databases">
        <title>The Genome Sequence of Phialophora europaea CBS 101466.</title>
        <authorList>
            <consortium name="The Broad Institute Genomics Platform"/>
            <person name="Cuomo C."/>
            <person name="de Hoog S."/>
            <person name="Gorbushina A."/>
            <person name="Walker B."/>
            <person name="Young S.K."/>
            <person name="Zeng Q."/>
            <person name="Gargeya S."/>
            <person name="Fitzgerald M."/>
            <person name="Haas B."/>
            <person name="Abouelleil A."/>
            <person name="Allen A.W."/>
            <person name="Alvarado L."/>
            <person name="Arachchi H.M."/>
            <person name="Berlin A.M."/>
            <person name="Chapman S.B."/>
            <person name="Gainer-Dewar J."/>
            <person name="Goldberg J."/>
            <person name="Griggs A."/>
            <person name="Gujja S."/>
            <person name="Hansen M."/>
            <person name="Howarth C."/>
            <person name="Imamovic A."/>
            <person name="Ireland A."/>
            <person name="Larimer J."/>
            <person name="McCowan C."/>
            <person name="Murphy C."/>
            <person name="Pearson M."/>
            <person name="Poon T.W."/>
            <person name="Priest M."/>
            <person name="Roberts A."/>
            <person name="Saif S."/>
            <person name="Shea T."/>
            <person name="Sisk P."/>
            <person name="Sykes S."/>
            <person name="Wortman J."/>
            <person name="Nusbaum C."/>
            <person name="Birren B."/>
        </authorList>
    </citation>
    <scope>NUCLEOTIDE SEQUENCE [LARGE SCALE GENOMIC DNA]</scope>
    <source>
        <strain evidence="10 11">CBS 101466</strain>
    </source>
</reference>
<sequence>MPRAPSEVKASKKSAFSCEACRRRKLKCAGERPRCSRCVARDDECVYALAPTLSYTTKLERRVQELEKALEESKPHLSQSTPTTSQNGPSLPAGSTGLAANGPIVSQSDTSFFKAFAADTATPDPAKSPSSEVDSRKERLVRNAWQQRSLELFAETPEPFQYILTNHWTWIQPLFNFIYRPAFTRDMQVMGPYYSHALMNAVLAHSVRWCSQDSKIESLLGPYDNGKIFSRHARTLLFEDLQHGPGRIPTVQTALLLSAQECAAGNRTQAWLYSGLAFRLIEDIGINVDSERYASATNLTEEDTEVRIRLFWSCYFWDGLISLYLGRSPTIQQTILSPPHILLDDSAEHEIWIPHGVKLPPGVTYPVTTKSHATSCFMQMCKLSIILHQILHYMYDPKHNYTRSEREACVYKQGSELRQWWEDLPDHLKLDPAAVPALSPPSHIVTMNCLFHTFRILLYRAVLFEPQLLAESAIPQTNHLKECIISATSITILFDLFRRTFGETRVVLSLAYSLYTAASIFLVQLQANPSDQQVWQRLKFCTQALDRVRVSAPVLNTPLESLAGQIARLGGEENTSHVSKPDVQGGRSDVVGLDSSRHVPDEEAVDEALWRELVDLGFPEIEVDPNIFDMLPNMEPMSANLRQLDDLQ</sequence>
<dbReference type="InterPro" id="IPR007219">
    <property type="entry name" value="XnlR_reg_dom"/>
</dbReference>
<protein>
    <recommendedName>
        <fullName evidence="9">Zn(2)-C6 fungal-type domain-containing protein</fullName>
    </recommendedName>
</protein>
<dbReference type="STRING" id="1220924.W2S315"/>
<feature type="domain" description="Zn(2)-C6 fungal-type" evidence="9">
    <location>
        <begin position="17"/>
        <end position="47"/>
    </location>
</feature>
<dbReference type="InParanoid" id="W2S315"/>
<dbReference type="Pfam" id="PF00172">
    <property type="entry name" value="Zn_clus"/>
    <property type="match status" value="1"/>
</dbReference>
<feature type="compositionally biased region" description="Polar residues" evidence="8">
    <location>
        <begin position="76"/>
        <end position="89"/>
    </location>
</feature>
<dbReference type="AlphaFoldDB" id="W2S315"/>
<keyword evidence="5" id="KW-0238">DNA-binding</keyword>
<dbReference type="InterPro" id="IPR001138">
    <property type="entry name" value="Zn2Cys6_DnaBD"/>
</dbReference>
<dbReference type="GO" id="GO:0006351">
    <property type="term" value="P:DNA-templated transcription"/>
    <property type="evidence" value="ECO:0007669"/>
    <property type="project" value="InterPro"/>
</dbReference>
<accession>W2S315</accession>
<dbReference type="GO" id="GO:0003677">
    <property type="term" value="F:DNA binding"/>
    <property type="evidence" value="ECO:0007669"/>
    <property type="project" value="UniProtKB-KW"/>
</dbReference>
<dbReference type="VEuPathDB" id="FungiDB:HMPREF1541_01567"/>
<dbReference type="PANTHER" id="PTHR31313">
    <property type="entry name" value="TY1 ENHANCER ACTIVATOR"/>
    <property type="match status" value="1"/>
</dbReference>
<keyword evidence="6" id="KW-0804">Transcription</keyword>
<evidence type="ECO:0000256" key="7">
    <source>
        <dbReference type="ARBA" id="ARBA00023242"/>
    </source>
</evidence>
<evidence type="ECO:0000256" key="4">
    <source>
        <dbReference type="ARBA" id="ARBA00023015"/>
    </source>
</evidence>
<evidence type="ECO:0000313" key="10">
    <source>
        <dbReference type="EMBL" id="ETN42413.1"/>
    </source>
</evidence>
<keyword evidence="7" id="KW-0539">Nucleus</keyword>
<dbReference type="PANTHER" id="PTHR31313:SF85">
    <property type="entry name" value="ZN(II)2CYS6 TRANSCRIPTION FACTOR (EUROFUNG)"/>
    <property type="match status" value="1"/>
</dbReference>
<feature type="region of interest" description="Disordered" evidence="8">
    <location>
        <begin position="68"/>
        <end position="100"/>
    </location>
</feature>
<dbReference type="EMBL" id="KB822718">
    <property type="protein sequence ID" value="ETN42413.1"/>
    <property type="molecule type" value="Genomic_DNA"/>
</dbReference>
<dbReference type="GO" id="GO:0000981">
    <property type="term" value="F:DNA-binding transcription factor activity, RNA polymerase II-specific"/>
    <property type="evidence" value="ECO:0007669"/>
    <property type="project" value="InterPro"/>
</dbReference>
<keyword evidence="2" id="KW-0479">Metal-binding</keyword>
<evidence type="ECO:0000259" key="9">
    <source>
        <dbReference type="PROSITE" id="PS50048"/>
    </source>
</evidence>
<dbReference type="SMART" id="SM00066">
    <property type="entry name" value="GAL4"/>
    <property type="match status" value="1"/>
</dbReference>
<dbReference type="HOGENOM" id="CLU_007003_4_1_1"/>
<keyword evidence="3" id="KW-0862">Zinc</keyword>
<comment type="subcellular location">
    <subcellularLocation>
        <location evidence="1">Nucleus</location>
    </subcellularLocation>
</comment>
<dbReference type="InterPro" id="IPR051615">
    <property type="entry name" value="Transcr_Regulatory_Elem"/>
</dbReference>
<keyword evidence="4" id="KW-0805">Transcription regulation</keyword>
<gene>
    <name evidence="10" type="ORF">HMPREF1541_01567</name>
</gene>
<dbReference type="Pfam" id="PF04082">
    <property type="entry name" value="Fungal_trans"/>
    <property type="match status" value="1"/>
</dbReference>
<dbReference type="SMART" id="SM00906">
    <property type="entry name" value="Fungal_trans"/>
    <property type="match status" value="1"/>
</dbReference>
<evidence type="ECO:0000313" key="11">
    <source>
        <dbReference type="Proteomes" id="UP000030752"/>
    </source>
</evidence>
<evidence type="ECO:0000256" key="8">
    <source>
        <dbReference type="SAM" id="MobiDB-lite"/>
    </source>
</evidence>
<dbReference type="Proteomes" id="UP000030752">
    <property type="component" value="Unassembled WGS sequence"/>
</dbReference>
<dbReference type="eggNOG" id="ENOG502QTSE">
    <property type="taxonomic scope" value="Eukaryota"/>
</dbReference>
<keyword evidence="11" id="KW-1185">Reference proteome</keyword>
<evidence type="ECO:0000256" key="3">
    <source>
        <dbReference type="ARBA" id="ARBA00022833"/>
    </source>
</evidence>
<evidence type="ECO:0000256" key="2">
    <source>
        <dbReference type="ARBA" id="ARBA00022723"/>
    </source>
</evidence>
<evidence type="ECO:0000256" key="6">
    <source>
        <dbReference type="ARBA" id="ARBA00023163"/>
    </source>
</evidence>
<evidence type="ECO:0000256" key="1">
    <source>
        <dbReference type="ARBA" id="ARBA00004123"/>
    </source>
</evidence>
<evidence type="ECO:0000256" key="5">
    <source>
        <dbReference type="ARBA" id="ARBA00023125"/>
    </source>
</evidence>
<name>W2S315_CYPE1</name>
<dbReference type="GeneID" id="19968906"/>
<dbReference type="GO" id="GO:0008270">
    <property type="term" value="F:zinc ion binding"/>
    <property type="evidence" value="ECO:0007669"/>
    <property type="project" value="InterPro"/>
</dbReference>
<dbReference type="CDD" id="cd00067">
    <property type="entry name" value="GAL4"/>
    <property type="match status" value="1"/>
</dbReference>
<dbReference type="SUPFAM" id="SSF57701">
    <property type="entry name" value="Zn2/Cys6 DNA-binding domain"/>
    <property type="match status" value="1"/>
</dbReference>